<dbReference type="EMBL" id="LT608328">
    <property type="protein sequence ID" value="SCM56888.1"/>
    <property type="molecule type" value="Genomic_DNA"/>
</dbReference>
<dbReference type="KEGG" id="pmuc:ING2E5A_1089"/>
<comment type="subunit">
    <text evidence="2">Monomer.</text>
</comment>
<reference evidence="4 5" key="1">
    <citation type="submission" date="2016-08" db="EMBL/GenBank/DDBJ databases">
        <authorList>
            <person name="Seilhamer J.J."/>
        </authorList>
    </citation>
    <scope>NUCLEOTIDE SEQUENCE [LARGE SCALE GENOMIC DNA]</scope>
    <source>
        <strain evidence="4">ING2-E5A</strain>
    </source>
</reference>
<evidence type="ECO:0000313" key="4">
    <source>
        <dbReference type="EMBL" id="SCM56888.1"/>
    </source>
</evidence>
<dbReference type="GO" id="GO:0003824">
    <property type="term" value="F:catalytic activity"/>
    <property type="evidence" value="ECO:0007669"/>
    <property type="project" value="InterPro"/>
</dbReference>
<proteinExistence type="predicted"/>
<dbReference type="RefSeq" id="WP_071136494.1">
    <property type="nucleotide sequence ID" value="NZ_JBMNSM010000007.1"/>
</dbReference>
<dbReference type="GO" id="GO:0030246">
    <property type="term" value="F:carbohydrate binding"/>
    <property type="evidence" value="ECO:0007669"/>
    <property type="project" value="InterPro"/>
</dbReference>
<dbReference type="GO" id="GO:0005975">
    <property type="term" value="P:carbohydrate metabolic process"/>
    <property type="evidence" value="ECO:0007669"/>
    <property type="project" value="InterPro"/>
</dbReference>
<dbReference type="AlphaFoldDB" id="A0A1G4G5W3"/>
<sequence length="340" mass="39054">MILLENDKISLKIALIGGAYTDFHLKGGLLNPINWSLEDETNPPFRGHFLCFDRWGPPSEGERREGFHHHGEVNSQHWQLSDLSGSSCVMRCSLPMGKLELTRQVTLPSGEPLFVVSEKIRNLNSYGRMFNIVQHVTLAPPFLDKGTLIDNNTEKGYEDKEDGSLHQEKPVLHWPEAIHNGKRVNLRQIEDPWPRVSSFVYNRREKYGWVTALNPHLELMVGYLWRTGDYPWINFWRSMKNCVPTAFGMEFGTTGLHEPFPVVARKGKIFNRNLYDFIDAGETVEKRFIAFLATIPNDYKGVETIRLENSALIIGERGRSDRQIRFRLSENCLNAGQLMP</sequence>
<keyword evidence="3" id="KW-0106">Calcium</keyword>
<gene>
    <name evidence="4" type="ORF">ING2E5A_1089</name>
</gene>
<evidence type="ECO:0000256" key="2">
    <source>
        <dbReference type="ARBA" id="ARBA00011245"/>
    </source>
</evidence>
<accession>A0A1G4G5W3</accession>
<dbReference type="STRING" id="1642646.ING2E5A_1089"/>
<dbReference type="SUPFAM" id="SSF74650">
    <property type="entry name" value="Galactose mutarotase-like"/>
    <property type="match status" value="1"/>
</dbReference>
<evidence type="ECO:0000313" key="5">
    <source>
        <dbReference type="Proteomes" id="UP000178485"/>
    </source>
</evidence>
<dbReference type="InterPro" id="IPR011013">
    <property type="entry name" value="Gal_mutarotase_sf_dom"/>
</dbReference>
<name>A0A1G4G5W3_9BACT</name>
<dbReference type="Gene3D" id="2.70.98.10">
    <property type="match status" value="1"/>
</dbReference>
<evidence type="ECO:0000256" key="3">
    <source>
        <dbReference type="ARBA" id="ARBA00022837"/>
    </source>
</evidence>
<comment type="cofactor">
    <cofactor evidence="1">
        <name>Ca(2+)</name>
        <dbReference type="ChEBI" id="CHEBI:29108"/>
    </cofactor>
</comment>
<evidence type="ECO:0000256" key="1">
    <source>
        <dbReference type="ARBA" id="ARBA00001913"/>
    </source>
</evidence>
<dbReference type="InterPro" id="IPR014718">
    <property type="entry name" value="GH-type_carb-bd"/>
</dbReference>
<organism evidence="4 5">
    <name type="scientific">Petrimonas mucosa</name>
    <dbReference type="NCBI Taxonomy" id="1642646"/>
    <lineage>
        <taxon>Bacteria</taxon>
        <taxon>Pseudomonadati</taxon>
        <taxon>Bacteroidota</taxon>
        <taxon>Bacteroidia</taxon>
        <taxon>Bacteroidales</taxon>
        <taxon>Dysgonomonadaceae</taxon>
        <taxon>Petrimonas</taxon>
    </lineage>
</organism>
<dbReference type="Proteomes" id="UP000178485">
    <property type="component" value="Chromosome i"/>
</dbReference>
<keyword evidence="5" id="KW-1185">Reference proteome</keyword>
<protein>
    <submittedName>
        <fullName evidence="4">Uncharacterized protein</fullName>
    </submittedName>
</protein>